<feature type="transmembrane region" description="Helical" evidence="20">
    <location>
        <begin position="162"/>
        <end position="188"/>
    </location>
</feature>
<comment type="similarity">
    <text evidence="3 19">Belongs to the sodium:solute symporter (SSF) (TC 2.A.21) family.</text>
</comment>
<reference evidence="21" key="2">
    <citation type="submission" date="2025-09" db="UniProtKB">
        <authorList>
            <consortium name="Ensembl"/>
        </authorList>
    </citation>
    <scope>IDENTIFICATION</scope>
</reference>
<keyword evidence="12 20" id="KW-0472">Membrane</keyword>
<evidence type="ECO:0000256" key="20">
    <source>
        <dbReference type="SAM" id="Phobius"/>
    </source>
</evidence>
<organism evidence="21 22">
    <name type="scientific">Cyclopterus lumpus</name>
    <name type="common">Lumpsucker</name>
    <dbReference type="NCBI Taxonomy" id="8103"/>
    <lineage>
        <taxon>Eukaryota</taxon>
        <taxon>Metazoa</taxon>
        <taxon>Chordata</taxon>
        <taxon>Craniata</taxon>
        <taxon>Vertebrata</taxon>
        <taxon>Euteleostomi</taxon>
        <taxon>Actinopterygii</taxon>
        <taxon>Neopterygii</taxon>
        <taxon>Teleostei</taxon>
        <taxon>Neoteleostei</taxon>
        <taxon>Acanthomorphata</taxon>
        <taxon>Eupercaria</taxon>
        <taxon>Perciformes</taxon>
        <taxon>Cottioidei</taxon>
        <taxon>Cottales</taxon>
        <taxon>Cyclopteridae</taxon>
        <taxon>Cyclopterus</taxon>
    </lineage>
</organism>
<evidence type="ECO:0000256" key="11">
    <source>
        <dbReference type="ARBA" id="ARBA00023065"/>
    </source>
</evidence>
<dbReference type="PROSITE" id="PS00456">
    <property type="entry name" value="NA_SOLUT_SYMP_1"/>
    <property type="match status" value="1"/>
</dbReference>
<evidence type="ECO:0000256" key="15">
    <source>
        <dbReference type="ARBA" id="ARBA00063782"/>
    </source>
</evidence>
<reference evidence="21" key="1">
    <citation type="submission" date="2025-08" db="UniProtKB">
        <authorList>
            <consortium name="Ensembl"/>
        </authorList>
    </citation>
    <scope>IDENTIFICATION</scope>
</reference>
<feature type="transmembrane region" description="Helical" evidence="20">
    <location>
        <begin position="130"/>
        <end position="156"/>
    </location>
</feature>
<dbReference type="PANTHER" id="PTHR11819">
    <property type="entry name" value="SOLUTE CARRIER FAMILY 5"/>
    <property type="match status" value="1"/>
</dbReference>
<evidence type="ECO:0000256" key="4">
    <source>
        <dbReference type="ARBA" id="ARBA00022448"/>
    </source>
</evidence>
<dbReference type="PROSITE" id="PS50283">
    <property type="entry name" value="NA_SOLUT_SYMP_3"/>
    <property type="match status" value="1"/>
</dbReference>
<evidence type="ECO:0000256" key="3">
    <source>
        <dbReference type="ARBA" id="ARBA00006434"/>
    </source>
</evidence>
<evidence type="ECO:0000313" key="22">
    <source>
        <dbReference type="Proteomes" id="UP000694565"/>
    </source>
</evidence>
<feature type="transmembrane region" description="Helical" evidence="20">
    <location>
        <begin position="474"/>
        <end position="497"/>
    </location>
</feature>
<evidence type="ECO:0000256" key="2">
    <source>
        <dbReference type="ARBA" id="ARBA00004554"/>
    </source>
</evidence>
<protein>
    <recommendedName>
        <fullName evidence="16">Sodium/myo-inositol cotransporter</fullName>
    </recommendedName>
    <alternativeName>
        <fullName evidence="18">Sodium/myo-inositol transporter 1</fullName>
    </alternativeName>
    <alternativeName>
        <fullName evidence="17">Solute carrier family 5 member 3</fullName>
    </alternativeName>
</protein>
<keyword evidence="6" id="KW-0597">Phosphoprotein</keyword>
<evidence type="ECO:0000256" key="9">
    <source>
        <dbReference type="ARBA" id="ARBA00022989"/>
    </source>
</evidence>
<evidence type="ECO:0000256" key="19">
    <source>
        <dbReference type="RuleBase" id="RU362091"/>
    </source>
</evidence>
<dbReference type="GO" id="GO:0015798">
    <property type="term" value="P:myo-inositol transport"/>
    <property type="evidence" value="ECO:0007669"/>
    <property type="project" value="UniProtKB-ARBA"/>
</dbReference>
<dbReference type="GO" id="GO:0016324">
    <property type="term" value="C:apical plasma membrane"/>
    <property type="evidence" value="ECO:0007669"/>
    <property type="project" value="UniProtKB-SubCell"/>
</dbReference>
<keyword evidence="13" id="KW-0325">Glycoprotein</keyword>
<keyword evidence="22" id="KW-1185">Reference proteome</keyword>
<dbReference type="AlphaFoldDB" id="A0A8C2ZQN1"/>
<keyword evidence="5" id="KW-1003">Cell membrane</keyword>
<evidence type="ECO:0000256" key="7">
    <source>
        <dbReference type="ARBA" id="ARBA00022692"/>
    </source>
</evidence>
<proteinExistence type="inferred from homology"/>
<feature type="transmembrane region" description="Helical" evidence="20">
    <location>
        <begin position="83"/>
        <end position="109"/>
    </location>
</feature>
<evidence type="ECO:0000256" key="16">
    <source>
        <dbReference type="ARBA" id="ARBA00074169"/>
    </source>
</evidence>
<feature type="transmembrane region" description="Helical" evidence="20">
    <location>
        <begin position="16"/>
        <end position="35"/>
    </location>
</feature>
<dbReference type="InterPro" id="IPR038377">
    <property type="entry name" value="Na/Glc_symporter_sf"/>
</dbReference>
<evidence type="ECO:0000256" key="14">
    <source>
        <dbReference type="ARBA" id="ARBA00023201"/>
    </source>
</evidence>
<comment type="subcellular location">
    <subcellularLocation>
        <location evidence="1">Apical cell membrane</location>
        <topology evidence="1">Multi-pass membrane protein</topology>
    </subcellularLocation>
    <subcellularLocation>
        <location evidence="2">Basolateral cell membrane</location>
        <topology evidence="2">Multi-pass membrane protein</topology>
    </subcellularLocation>
</comment>
<evidence type="ECO:0000256" key="17">
    <source>
        <dbReference type="ARBA" id="ARBA00078598"/>
    </source>
</evidence>
<comment type="subunit">
    <text evidence="15">Interacts with KCNQ2 (via the pore module). Interacts with KCNQ1; this interaction is direct. Forms coregulatory complexes with ion channels KCNQ2-KCNQ3 and KCNQ1-KCNE2.</text>
</comment>
<feature type="transmembrane region" description="Helical" evidence="20">
    <location>
        <begin position="413"/>
        <end position="432"/>
    </location>
</feature>
<keyword evidence="14" id="KW-0739">Sodium transport</keyword>
<evidence type="ECO:0000256" key="5">
    <source>
        <dbReference type="ARBA" id="ARBA00022475"/>
    </source>
</evidence>
<dbReference type="InterPro" id="IPR018212">
    <property type="entry name" value="Na/solute_symporter_CS"/>
</dbReference>
<dbReference type="GO" id="GO:0006020">
    <property type="term" value="P:inositol metabolic process"/>
    <property type="evidence" value="ECO:0007669"/>
    <property type="project" value="TreeGrafter"/>
</dbReference>
<evidence type="ECO:0000313" key="21">
    <source>
        <dbReference type="Ensembl" id="ENSCLMP00005031441.1"/>
    </source>
</evidence>
<name>A0A8C2ZQN1_CYCLU</name>
<dbReference type="FunFam" id="1.20.1730.10:FF:000013">
    <property type="entry name" value="sodium/myo-inositol cotransporter isoform X1"/>
    <property type="match status" value="1"/>
</dbReference>
<evidence type="ECO:0000256" key="10">
    <source>
        <dbReference type="ARBA" id="ARBA00023053"/>
    </source>
</evidence>
<evidence type="ECO:0000256" key="13">
    <source>
        <dbReference type="ARBA" id="ARBA00023180"/>
    </source>
</evidence>
<keyword evidence="4" id="KW-0813">Transport</keyword>
<feature type="transmembrane region" description="Helical" evidence="20">
    <location>
        <begin position="517"/>
        <end position="538"/>
    </location>
</feature>
<dbReference type="Proteomes" id="UP000694565">
    <property type="component" value="Unplaced"/>
</dbReference>
<feature type="transmembrane region" description="Helical" evidence="20">
    <location>
        <begin position="195"/>
        <end position="215"/>
    </location>
</feature>
<feature type="transmembrane region" description="Helical" evidence="20">
    <location>
        <begin position="588"/>
        <end position="608"/>
    </location>
</feature>
<dbReference type="GO" id="GO:0005412">
    <property type="term" value="F:D-glucose:sodium symporter activity"/>
    <property type="evidence" value="ECO:0007669"/>
    <property type="project" value="TreeGrafter"/>
</dbReference>
<dbReference type="PROSITE" id="PS00457">
    <property type="entry name" value="NA_SOLUT_SYMP_2"/>
    <property type="match status" value="1"/>
</dbReference>
<dbReference type="Ensembl" id="ENSCLMT00005032801.1">
    <property type="protein sequence ID" value="ENSCLMP00005031441.1"/>
    <property type="gene ID" value="ENSCLMG00005015200.1"/>
</dbReference>
<keyword evidence="10" id="KW-0915">Sodium</keyword>
<dbReference type="GeneTree" id="ENSGT00940000161679"/>
<evidence type="ECO:0000256" key="6">
    <source>
        <dbReference type="ARBA" id="ARBA00022553"/>
    </source>
</evidence>
<dbReference type="GO" id="GO:0016323">
    <property type="term" value="C:basolateral plasma membrane"/>
    <property type="evidence" value="ECO:0007669"/>
    <property type="project" value="UniProtKB-SubCell"/>
</dbReference>
<keyword evidence="7 20" id="KW-0812">Transmembrane</keyword>
<keyword evidence="8" id="KW-0769">Symport</keyword>
<dbReference type="NCBIfam" id="TIGR00813">
    <property type="entry name" value="sss"/>
    <property type="match status" value="1"/>
</dbReference>
<keyword evidence="11" id="KW-0406">Ion transport</keyword>
<feature type="transmembrane region" description="Helical" evidence="20">
    <location>
        <begin position="304"/>
        <end position="325"/>
    </location>
</feature>
<evidence type="ECO:0000256" key="1">
    <source>
        <dbReference type="ARBA" id="ARBA00004424"/>
    </source>
</evidence>
<feature type="transmembrane region" description="Helical" evidence="20">
    <location>
        <begin position="444"/>
        <end position="467"/>
    </location>
</feature>
<keyword evidence="9 20" id="KW-1133">Transmembrane helix</keyword>
<accession>A0A8C2ZQN1</accession>
<evidence type="ECO:0000256" key="8">
    <source>
        <dbReference type="ARBA" id="ARBA00022847"/>
    </source>
</evidence>
<dbReference type="PANTHER" id="PTHR11819:SF150">
    <property type="entry name" value="SODIUM_MYO-INOSITOL COTRANSPORTER"/>
    <property type="match status" value="1"/>
</dbReference>
<sequence>FGELLKMAPGMEVVDVAVVALYFVLVLAIGFFAMWKANRSTVSGYFLAGRSMTWIVVGASLFVSNIGSEHFIGLAGSGAASGYAVGAFEFNALLLLQLLGWVFVPVYIHSGVNTMPEYLSKRFGGNRLKVYFAFLSLLLYIFTKLSVDLFAGALFIQESLGWNIYGSIVLLISMTALLTVTGGLLAVLYTDSLQAVLMIGGALTLSILSLIKVGGLEGVRTKYMLAVPNVTAIMASGNFTYSPSCRIDPKPNALRVLRGPLDEDIPWPGFLLGQTPASIWYWCADQVIVQRVLAAKNIVHAKGATLMAGLLKILPMFLIVIPGMISRILFADELACIGPEHCMSVCGSQAGCSNLAYPRLVMAVMPVGLRGLMMAVMIAALMSDLDSIFNSASTIFTLDIYKTARSKASQRELLIMGRLFVVLMVVISIAWVPVIIEMQGGQTYLYIQEVAGYLTPPIAALFLLGVFWKRCNEIGAFCGGMTGLALGIVRLVLVFIYRQPRCDQPDDRPAFIVKIHYMYFASGLFWISGFVAVVVSLCTSPPDEEQVRTCLEGTHVMETSRSMRLLEWFCGFKEGAQKRLYEPPRIKTLLNVGLLINLCLAIFMYVYFSL</sequence>
<dbReference type="Gene3D" id="1.20.1730.10">
    <property type="entry name" value="Sodium/glucose cotransporter"/>
    <property type="match status" value="1"/>
</dbReference>
<evidence type="ECO:0000256" key="18">
    <source>
        <dbReference type="ARBA" id="ARBA00083967"/>
    </source>
</evidence>
<dbReference type="Pfam" id="PF00474">
    <property type="entry name" value="SSF"/>
    <property type="match status" value="1"/>
</dbReference>
<feature type="transmembrane region" description="Helical" evidence="20">
    <location>
        <begin position="360"/>
        <end position="381"/>
    </location>
</feature>
<dbReference type="InterPro" id="IPR001734">
    <property type="entry name" value="Na/solute_symporter"/>
</dbReference>
<evidence type="ECO:0000256" key="12">
    <source>
        <dbReference type="ARBA" id="ARBA00023136"/>
    </source>
</evidence>